<name>A0A429X954_SIMTE</name>
<dbReference type="OrthoDB" id="9813965at2"/>
<evidence type="ECO:0000313" key="8">
    <source>
        <dbReference type="Proteomes" id="UP000680670"/>
    </source>
</evidence>
<evidence type="ECO:0000256" key="2">
    <source>
        <dbReference type="ARBA" id="ARBA00022723"/>
    </source>
</evidence>
<dbReference type="PROSITE" id="PS01047">
    <property type="entry name" value="HMA_1"/>
    <property type="match status" value="1"/>
</dbReference>
<dbReference type="SUPFAM" id="SSF55008">
    <property type="entry name" value="HMA, heavy metal-associated domain"/>
    <property type="match status" value="1"/>
</dbReference>
<keyword evidence="3" id="KW-0186">Copper</keyword>
<dbReference type="Gene3D" id="3.30.70.100">
    <property type="match status" value="1"/>
</dbReference>
<reference evidence="5 8" key="2">
    <citation type="submission" date="2021-03" db="EMBL/GenBank/DDBJ databases">
        <title>Antimicrobial resistance genes in bacteria isolated from Japanese honey, and their potential for conferring macrolide and lincosamide resistance in the American foulbrood pathogen Paenibacillus larvae.</title>
        <authorList>
            <person name="Okamoto M."/>
            <person name="Kumagai M."/>
            <person name="Kanamori H."/>
            <person name="Takamatsu D."/>
        </authorList>
    </citation>
    <scope>NUCLEOTIDE SEQUENCE [LARGE SCALE GENOMIC DNA]</scope>
    <source>
        <strain evidence="5 8">J6TS1</strain>
    </source>
</reference>
<dbReference type="PANTHER" id="PTHR46594:SF4">
    <property type="entry name" value="P-TYPE CATION-TRANSPORTING ATPASE"/>
    <property type="match status" value="1"/>
</dbReference>
<feature type="domain" description="HMA" evidence="4">
    <location>
        <begin position="2"/>
        <end position="68"/>
    </location>
</feature>
<organism evidence="6 7">
    <name type="scientific">Siminovitchia terrae</name>
    <name type="common">Bacillus terrae</name>
    <dbReference type="NCBI Taxonomy" id="1914933"/>
    <lineage>
        <taxon>Bacteria</taxon>
        <taxon>Bacillati</taxon>
        <taxon>Bacillota</taxon>
        <taxon>Bacilli</taxon>
        <taxon>Bacillales</taxon>
        <taxon>Bacillaceae</taxon>
        <taxon>Siminovitchia</taxon>
    </lineage>
</organism>
<dbReference type="Proteomes" id="UP000680670">
    <property type="component" value="Unassembled WGS sequence"/>
</dbReference>
<protein>
    <recommendedName>
        <fullName evidence="1">Copper chaperone CopZ</fullName>
    </recommendedName>
</protein>
<dbReference type="AlphaFoldDB" id="A0A429X954"/>
<dbReference type="Pfam" id="PF00403">
    <property type="entry name" value="HMA"/>
    <property type="match status" value="1"/>
</dbReference>
<evidence type="ECO:0000313" key="7">
    <source>
        <dbReference type="Proteomes" id="UP000287296"/>
    </source>
</evidence>
<dbReference type="FunFam" id="3.30.70.100:FF:000001">
    <property type="entry name" value="ATPase copper transporting beta"/>
    <property type="match status" value="1"/>
</dbReference>
<evidence type="ECO:0000313" key="5">
    <source>
        <dbReference type="EMBL" id="GIN95925.1"/>
    </source>
</evidence>
<evidence type="ECO:0000256" key="3">
    <source>
        <dbReference type="ARBA" id="ARBA00023008"/>
    </source>
</evidence>
<reference evidence="6 7" key="1">
    <citation type="submission" date="2018-12" db="EMBL/GenBank/DDBJ databases">
        <authorList>
            <person name="Sun L."/>
            <person name="Chen Z."/>
        </authorList>
    </citation>
    <scope>NUCLEOTIDE SEQUENCE [LARGE SCALE GENOMIC DNA]</scope>
    <source>
        <strain evidence="6 7">LMG 29736</strain>
    </source>
</reference>
<dbReference type="InterPro" id="IPR006121">
    <property type="entry name" value="HMA_dom"/>
</dbReference>
<dbReference type="RefSeq" id="WP_120119072.1">
    <property type="nucleotide sequence ID" value="NZ_BORI01000027.1"/>
</dbReference>
<keyword evidence="2" id="KW-0479">Metal-binding</keyword>
<keyword evidence="8" id="KW-1185">Reference proteome</keyword>
<dbReference type="CDD" id="cd00371">
    <property type="entry name" value="HMA"/>
    <property type="match status" value="1"/>
</dbReference>
<dbReference type="InterPro" id="IPR036163">
    <property type="entry name" value="HMA_dom_sf"/>
</dbReference>
<dbReference type="InterPro" id="IPR017969">
    <property type="entry name" value="Heavy-metal-associated_CS"/>
</dbReference>
<evidence type="ECO:0000256" key="1">
    <source>
        <dbReference type="ARBA" id="ARBA00015313"/>
    </source>
</evidence>
<proteinExistence type="predicted"/>
<dbReference type="PROSITE" id="PS50846">
    <property type="entry name" value="HMA_2"/>
    <property type="match status" value="1"/>
</dbReference>
<dbReference type="PANTHER" id="PTHR46594">
    <property type="entry name" value="P-TYPE CATION-TRANSPORTING ATPASE"/>
    <property type="match status" value="1"/>
</dbReference>
<dbReference type="GO" id="GO:0005507">
    <property type="term" value="F:copper ion binding"/>
    <property type="evidence" value="ECO:0007669"/>
    <property type="project" value="InterPro"/>
</dbReference>
<accession>A0A429X954</accession>
<dbReference type="EMBL" id="QYTW02000007">
    <property type="protein sequence ID" value="RST59957.1"/>
    <property type="molecule type" value="Genomic_DNA"/>
</dbReference>
<sequence>MKQVTLNVQGMSCGSCVNKIEGNVGKLNGVESVKVLLSEGKVDVTFDESTVDLTVVKGAIKDSGYEVMEEPTKEDGPGCSCCH</sequence>
<dbReference type="InterPro" id="IPR006122">
    <property type="entry name" value="HMA_Cu_ion-bd"/>
</dbReference>
<comment type="caution">
    <text evidence="6">The sequence shown here is derived from an EMBL/GenBank/DDBJ whole genome shotgun (WGS) entry which is preliminary data.</text>
</comment>
<dbReference type="Proteomes" id="UP000287296">
    <property type="component" value="Unassembled WGS sequence"/>
</dbReference>
<evidence type="ECO:0000259" key="4">
    <source>
        <dbReference type="PROSITE" id="PS50846"/>
    </source>
</evidence>
<evidence type="ECO:0000313" key="6">
    <source>
        <dbReference type="EMBL" id="RST59957.1"/>
    </source>
</evidence>
<dbReference type="EMBL" id="BORJ01000004">
    <property type="protein sequence ID" value="GIN95925.1"/>
    <property type="molecule type" value="Genomic_DNA"/>
</dbReference>
<gene>
    <name evidence="6" type="ORF">D5F11_009620</name>
    <name evidence="5" type="ORF">J6TS1_17950</name>
</gene>
<dbReference type="PRINTS" id="PR00942">
    <property type="entry name" value="CUATPASEI"/>
</dbReference>
<dbReference type="NCBIfam" id="TIGR00003">
    <property type="entry name" value="copper ion binding protein"/>
    <property type="match status" value="1"/>
</dbReference>